<evidence type="ECO:0000256" key="1">
    <source>
        <dbReference type="ARBA" id="ARBA00008894"/>
    </source>
</evidence>
<evidence type="ECO:0000313" key="8">
    <source>
        <dbReference type="EMBL" id="KAF5468333.1"/>
    </source>
</evidence>
<accession>A0A834CY90</accession>
<dbReference type="InterPro" id="IPR027417">
    <property type="entry name" value="P-loop_NTPase"/>
</dbReference>
<gene>
    <name evidence="8" type="ORF">F2P56_012491</name>
</gene>
<feature type="domain" description="RPW8" evidence="7">
    <location>
        <begin position="27"/>
        <end position="175"/>
    </location>
</feature>
<evidence type="ECO:0000259" key="7">
    <source>
        <dbReference type="PROSITE" id="PS51153"/>
    </source>
</evidence>
<evidence type="ECO:0000256" key="5">
    <source>
        <dbReference type="ARBA" id="ARBA00022821"/>
    </source>
</evidence>
<evidence type="ECO:0000313" key="9">
    <source>
        <dbReference type="Proteomes" id="UP000619265"/>
    </source>
</evidence>
<comment type="caution">
    <text evidence="8">The sequence shown here is derived from an EMBL/GenBank/DDBJ whole genome shotgun (WGS) entry which is preliminary data.</text>
</comment>
<evidence type="ECO:0000256" key="2">
    <source>
        <dbReference type="ARBA" id="ARBA00022614"/>
    </source>
</evidence>
<dbReference type="FunFam" id="1.10.8.430:FF:000003">
    <property type="entry name" value="Probable disease resistance protein At5g66910"/>
    <property type="match status" value="1"/>
</dbReference>
<dbReference type="PANTHER" id="PTHR36766:SF30">
    <property type="entry name" value="TIR-NBS TYPE DISEASE RESISTANCE PROTEIN-RELATED"/>
    <property type="match status" value="1"/>
</dbReference>
<dbReference type="Gramene" id="Jr06_07540_p1">
    <property type="protein sequence ID" value="cds.Jr06_07540_p1"/>
    <property type="gene ID" value="Jr06_07540"/>
</dbReference>
<dbReference type="GO" id="GO:0006952">
    <property type="term" value="P:defense response"/>
    <property type="evidence" value="ECO:0007669"/>
    <property type="project" value="UniProtKB-KW"/>
</dbReference>
<keyword evidence="5" id="KW-0611">Plant defense</keyword>
<comment type="similarity">
    <text evidence="1">Belongs to the disease resistance NB-LRR family.</text>
</comment>
<evidence type="ECO:0000256" key="6">
    <source>
        <dbReference type="ARBA" id="ARBA00022840"/>
    </source>
</evidence>
<keyword evidence="4" id="KW-0547">Nucleotide-binding</keyword>
<dbReference type="SUPFAM" id="SSF52540">
    <property type="entry name" value="P-loop containing nucleoside triphosphate hydrolases"/>
    <property type="match status" value="1"/>
</dbReference>
<dbReference type="PANTHER" id="PTHR36766">
    <property type="entry name" value="PLANT BROAD-SPECTRUM MILDEW RESISTANCE PROTEIN RPW8"/>
    <property type="match status" value="1"/>
</dbReference>
<dbReference type="SUPFAM" id="SSF52047">
    <property type="entry name" value="RNI-like"/>
    <property type="match status" value="1"/>
</dbReference>
<keyword evidence="6" id="KW-0067">ATP-binding</keyword>
<dbReference type="Pfam" id="PF05659">
    <property type="entry name" value="RPW8"/>
    <property type="match status" value="1"/>
</dbReference>
<dbReference type="PROSITE" id="PS51153">
    <property type="entry name" value="RPW8"/>
    <property type="match status" value="1"/>
</dbReference>
<organism evidence="8 9">
    <name type="scientific">Juglans regia</name>
    <name type="common">English walnut</name>
    <dbReference type="NCBI Taxonomy" id="51240"/>
    <lineage>
        <taxon>Eukaryota</taxon>
        <taxon>Viridiplantae</taxon>
        <taxon>Streptophyta</taxon>
        <taxon>Embryophyta</taxon>
        <taxon>Tracheophyta</taxon>
        <taxon>Spermatophyta</taxon>
        <taxon>Magnoliopsida</taxon>
        <taxon>eudicotyledons</taxon>
        <taxon>Gunneridae</taxon>
        <taxon>Pentapetalae</taxon>
        <taxon>rosids</taxon>
        <taxon>fabids</taxon>
        <taxon>Fagales</taxon>
        <taxon>Juglandaceae</taxon>
        <taxon>Juglans</taxon>
    </lineage>
</organism>
<feature type="non-terminal residue" evidence="8">
    <location>
        <position position="1"/>
    </location>
</feature>
<reference evidence="8" key="1">
    <citation type="submission" date="2015-10" db="EMBL/GenBank/DDBJ databases">
        <authorList>
            <person name="Martinez-Garcia P.J."/>
            <person name="Crepeau M.W."/>
            <person name="Puiu D."/>
            <person name="Gonzalez-Ibeas D."/>
            <person name="Whalen J."/>
            <person name="Stevens K."/>
            <person name="Paul R."/>
            <person name="Butterfield T."/>
            <person name="Britton M."/>
            <person name="Reagan R."/>
            <person name="Chakraborty S."/>
            <person name="Walawage S.L."/>
            <person name="Vasquez-Gross H.A."/>
            <person name="Cardeno C."/>
            <person name="Famula R."/>
            <person name="Pratt K."/>
            <person name="Kuruganti S."/>
            <person name="Aradhya M.K."/>
            <person name="Leslie C.A."/>
            <person name="Dandekar A.M."/>
            <person name="Salzberg S.L."/>
            <person name="Wegrzyn J.L."/>
            <person name="Langley C.H."/>
            <person name="Neale D.B."/>
        </authorList>
    </citation>
    <scope>NUCLEOTIDE SEQUENCE</scope>
    <source>
        <tissue evidence="8">Leaves</tissue>
    </source>
</reference>
<dbReference type="Proteomes" id="UP000619265">
    <property type="component" value="Unassembled WGS sequence"/>
</dbReference>
<dbReference type="InterPro" id="IPR008808">
    <property type="entry name" value="Powdery_mildew-R_dom"/>
</dbReference>
<keyword evidence="2" id="KW-0433">Leucine-rich repeat</keyword>
<dbReference type="InterPro" id="IPR032675">
    <property type="entry name" value="LRR_dom_sf"/>
</dbReference>
<dbReference type="AlphaFoldDB" id="A0A834CY90"/>
<dbReference type="GO" id="GO:0005524">
    <property type="term" value="F:ATP binding"/>
    <property type="evidence" value="ECO:0007669"/>
    <property type="project" value="UniProtKB-KW"/>
</dbReference>
<evidence type="ECO:0000256" key="4">
    <source>
        <dbReference type="ARBA" id="ARBA00022741"/>
    </source>
</evidence>
<dbReference type="PRINTS" id="PR00364">
    <property type="entry name" value="DISEASERSIST"/>
</dbReference>
<keyword evidence="3" id="KW-0677">Repeat</keyword>
<name>A0A834CY90_JUGRE</name>
<dbReference type="Gene3D" id="1.10.10.10">
    <property type="entry name" value="Winged helix-like DNA-binding domain superfamily/Winged helix DNA-binding domain"/>
    <property type="match status" value="1"/>
</dbReference>
<reference evidence="8" key="2">
    <citation type="submission" date="2020-03" db="EMBL/GenBank/DDBJ databases">
        <title>Walnut 2.0.</title>
        <authorList>
            <person name="Marrano A."/>
            <person name="Britton M."/>
            <person name="Zimin A.V."/>
            <person name="Zaini P.A."/>
            <person name="Workman R."/>
            <person name="Puiu D."/>
            <person name="Bianco L."/>
            <person name="Allen B.J."/>
            <person name="Troggio M."/>
            <person name="Leslie C.A."/>
            <person name="Timp W."/>
            <person name="Dendekar A."/>
            <person name="Salzberg S.L."/>
            <person name="Neale D.B."/>
        </authorList>
    </citation>
    <scope>NUCLEOTIDE SEQUENCE</scope>
    <source>
        <tissue evidence="8">Leaves</tissue>
    </source>
</reference>
<dbReference type="Pfam" id="PF00931">
    <property type="entry name" value="NB-ARC"/>
    <property type="match status" value="1"/>
</dbReference>
<evidence type="ECO:0000256" key="3">
    <source>
        <dbReference type="ARBA" id="ARBA00022737"/>
    </source>
</evidence>
<dbReference type="InterPro" id="IPR042197">
    <property type="entry name" value="Apaf_helical"/>
</dbReference>
<dbReference type="EMBL" id="LIHL02000006">
    <property type="protein sequence ID" value="KAF5468333.1"/>
    <property type="molecule type" value="Genomic_DNA"/>
</dbReference>
<sequence>VSFSNEVIHFRPLSLSLSLSRLPVSPMAVTDLFAGEIATELLKLMVTITKKSCLCKESAEQLISDLQALQPIIHEIKYSGVELPSDRQFQLDRLSETLRGGLELANKIIHSSRWNMYKNFHLAKKMEKLEKNVSRFLQCLVPVHVLADVLHMRFEAAERFDRLEGSTMRLEKQLGSMSIGAGGAWIEEAARKAEEEKKWMEDSLVNLGVGLDLGKKKVKEMVVVRDDLAVVGIFGIGGSGKTTLAREFCKDHQVRSHFRDRILFLTVSQSPNVDQLRVKIWGYIIGNEHLNPNYQISEYNLRYECKVATRTLVVLDDVWSQSVLERLIFPGCKILVVSRFKFPTIIKATYEVELLTQNEAMALFCHSAFGQNSMPLHANENLVKQTVSECKGLPLALKVIGASLRDQSELFWASAVNRLARGEPVSEPHERQLFEHLATSVECLPPKVRECFLDLGSFPEDKKIPLDVLINMWVEIHDIDGIEAFAILVELSNKNLVTLVKDERAGDMDSSCLVFITQHDVLRDLALHLSNRGPINRRRRLLMPRRETELPREWDRNSSQPFDAQIVSVHTGEMEEMDWFSMDFPMAEVLILNFSSNKYFLPPFMDSMPKLRALIIMNYSTSSAILENFSVFSSLANLRSLWLEKVTIPQFSKVPMILKRLWKMSLVLCKVSSSLCQSDVDLPQLFPRLSELTIDHCDDLVELPSSICRMSKLEHLSITNCHGLCQLPADLGKLEKLQILRLYACPTLKMLPHGICELFWLNYLDIAQCVNLSCLPEDIGKLQTLRKIDMSECSQIRSLPNSATSLKSLRHVVCDEEVSWLWRDVEKAMPELHIQVVDKCFNLDWLNE</sequence>
<dbReference type="Gene3D" id="1.10.8.430">
    <property type="entry name" value="Helical domain of apoptotic protease-activating factors"/>
    <property type="match status" value="1"/>
</dbReference>
<dbReference type="GO" id="GO:0043531">
    <property type="term" value="F:ADP binding"/>
    <property type="evidence" value="ECO:0007669"/>
    <property type="project" value="InterPro"/>
</dbReference>
<dbReference type="Gene3D" id="3.40.50.300">
    <property type="entry name" value="P-loop containing nucleotide triphosphate hydrolases"/>
    <property type="match status" value="1"/>
</dbReference>
<dbReference type="InterPro" id="IPR002182">
    <property type="entry name" value="NB-ARC"/>
</dbReference>
<dbReference type="InterPro" id="IPR036388">
    <property type="entry name" value="WH-like_DNA-bd_sf"/>
</dbReference>
<dbReference type="FunFam" id="3.80.10.10:FF:001428">
    <property type="entry name" value="Probable disease resistance protein At5g04720"/>
    <property type="match status" value="1"/>
</dbReference>
<protein>
    <recommendedName>
        <fullName evidence="7">RPW8 domain-containing protein</fullName>
    </recommendedName>
</protein>
<proteinExistence type="inferred from homology"/>
<dbReference type="Gene3D" id="3.80.10.10">
    <property type="entry name" value="Ribonuclease Inhibitor"/>
    <property type="match status" value="1"/>
</dbReference>